<dbReference type="RefSeq" id="XP_060335768.1">
    <property type="nucleotide sequence ID" value="XM_060465554.1"/>
</dbReference>
<organism evidence="2 3">
    <name type="scientific">Armillaria tabescens</name>
    <name type="common">Ringless honey mushroom</name>
    <name type="synonym">Agaricus tabescens</name>
    <dbReference type="NCBI Taxonomy" id="1929756"/>
    <lineage>
        <taxon>Eukaryota</taxon>
        <taxon>Fungi</taxon>
        <taxon>Dikarya</taxon>
        <taxon>Basidiomycota</taxon>
        <taxon>Agaricomycotina</taxon>
        <taxon>Agaricomycetes</taxon>
        <taxon>Agaricomycetidae</taxon>
        <taxon>Agaricales</taxon>
        <taxon>Marasmiineae</taxon>
        <taxon>Physalacriaceae</taxon>
        <taxon>Desarmillaria</taxon>
    </lineage>
</organism>
<keyword evidence="1" id="KW-0812">Transmembrane</keyword>
<evidence type="ECO:0000313" key="3">
    <source>
        <dbReference type="Proteomes" id="UP001175211"/>
    </source>
</evidence>
<keyword evidence="1" id="KW-1133">Transmembrane helix</keyword>
<protein>
    <submittedName>
        <fullName evidence="2">Uncharacterized protein</fullName>
    </submittedName>
</protein>
<gene>
    <name evidence="2" type="ORF">EV420DRAFT_1055480</name>
</gene>
<accession>A0AA39NFE4</accession>
<proteinExistence type="predicted"/>
<evidence type="ECO:0000313" key="2">
    <source>
        <dbReference type="EMBL" id="KAK0464647.1"/>
    </source>
</evidence>
<reference evidence="2" key="1">
    <citation type="submission" date="2023-06" db="EMBL/GenBank/DDBJ databases">
        <authorList>
            <consortium name="Lawrence Berkeley National Laboratory"/>
            <person name="Ahrendt S."/>
            <person name="Sahu N."/>
            <person name="Indic B."/>
            <person name="Wong-Bajracharya J."/>
            <person name="Merenyi Z."/>
            <person name="Ke H.-M."/>
            <person name="Monk M."/>
            <person name="Kocsube S."/>
            <person name="Drula E."/>
            <person name="Lipzen A."/>
            <person name="Balint B."/>
            <person name="Henrissat B."/>
            <person name="Andreopoulos B."/>
            <person name="Martin F.M."/>
            <person name="Harder C.B."/>
            <person name="Rigling D."/>
            <person name="Ford K.L."/>
            <person name="Foster G.D."/>
            <person name="Pangilinan J."/>
            <person name="Papanicolaou A."/>
            <person name="Barry K."/>
            <person name="LaButti K."/>
            <person name="Viragh M."/>
            <person name="Koriabine M."/>
            <person name="Yan M."/>
            <person name="Riley R."/>
            <person name="Champramary S."/>
            <person name="Plett K.L."/>
            <person name="Tsai I.J."/>
            <person name="Slot J."/>
            <person name="Sipos G."/>
            <person name="Plett J."/>
            <person name="Nagy L.G."/>
            <person name="Grigoriev I.V."/>
        </authorList>
    </citation>
    <scope>NUCLEOTIDE SEQUENCE</scope>
    <source>
        <strain evidence="2">CCBAS 213</strain>
    </source>
</reference>
<keyword evidence="1" id="KW-0472">Membrane</keyword>
<keyword evidence="3" id="KW-1185">Reference proteome</keyword>
<dbReference type="Proteomes" id="UP001175211">
    <property type="component" value="Unassembled WGS sequence"/>
</dbReference>
<dbReference type="SUPFAM" id="SSF50998">
    <property type="entry name" value="Quinoprotein alcohol dehydrogenase-like"/>
    <property type="match status" value="1"/>
</dbReference>
<comment type="caution">
    <text evidence="2">The sequence shown here is derived from an EMBL/GenBank/DDBJ whole genome shotgun (WGS) entry which is preliminary data.</text>
</comment>
<name>A0AA39NFE4_ARMTA</name>
<dbReference type="GeneID" id="85349102"/>
<dbReference type="InterPro" id="IPR011047">
    <property type="entry name" value="Quinoprotein_ADH-like_sf"/>
</dbReference>
<feature type="transmembrane region" description="Helical" evidence="1">
    <location>
        <begin position="479"/>
        <end position="502"/>
    </location>
</feature>
<dbReference type="EMBL" id="JAUEPS010000006">
    <property type="protein sequence ID" value="KAK0464647.1"/>
    <property type="molecule type" value="Genomic_DNA"/>
</dbReference>
<dbReference type="AlphaFoldDB" id="A0AA39NFE4"/>
<sequence length="562" mass="61322">MPFLSTELHNCAIGLNPTAGITATGVIDPTTDTWYLTAKSHGHYIVHAINLHDLSERRNFPISLEGIVARNDAHKIFDGDVYYQRPALLHHGQFIYAAFASPCIQHRSTRWIMGWDKMTGAIVEHVVLDTADTCLADAAWMSGGDLALDGQGAIFFTVGDGSSSQSDENWVSGRQSSLLLEDIVMYMTIGDDGSLTGVDSFIPRELKQLGMSGHGTTIEILPSQFSCRNVQRIAVLTGGSGTTYWFDLGNIGKNHDRLNSLGAVLQVHQHEHPVYAGVGVYPHEGGFLYISDVDSKTLVFSFRCRDGVPSFVDTGTIETNKHGAGHGSVTISSLKNQPGTGLLWISDTKDGSLRIYDAIPDMQGELTLIKSFHVPGITGLTRLVFGDGIAYQTSIDGSIYAFGSLSMSQITQFDMYTNACLTDSAAQPLAELLFEHLNSSLVATASQEPSITSSTTMTDTFPIHRLPASEGDADSSKQVLIGLLRIWLICGLILLLVIWYCFSQRREQISKACVVVWNSLWSQMWTGICKVSSATWAWLGRLGEALSVAWKRIGKAFSAAWE</sequence>
<evidence type="ECO:0000256" key="1">
    <source>
        <dbReference type="SAM" id="Phobius"/>
    </source>
</evidence>